<evidence type="ECO:0008006" key="4">
    <source>
        <dbReference type="Google" id="ProtNLM"/>
    </source>
</evidence>
<gene>
    <name evidence="2" type="ORF">LZC95_53475</name>
</gene>
<accession>A0ABZ2K954</accession>
<sequence length="320" mass="33985">MAATAVADPSSTTPQQGYDLGEVQSPRSVAMGGAQNATGTSTTALWLNPANLPYTHVYHFAALATFSPDARRTNFGGAIADSQTSKVAGAFGGVWSQLDPDGARRQWTDLRLALAMPLGDQISIGVTGRYLRVNQSVANGPFRDSYISDGTRGDPIFSQFTFDAGVSVTPVPGLFFGLVGHNLTNPGTSLAPTTLAGGIGYMRPQLFAVEANALADFTTWKGTRGRFMLGGEFVLMEHVPLRAGYRYDAGQQAHTLSGGVGYVDKKWSVELSGRRDVATDHPMTLFSVALTYFVDPKGANSDSREDSGTGMTNSDPYPNP</sequence>
<reference evidence="2 3" key="1">
    <citation type="submission" date="2021-12" db="EMBL/GenBank/DDBJ databases">
        <title>Discovery of the Pendulisporaceae a myxobacterial family with distinct sporulation behavior and unique specialized metabolism.</title>
        <authorList>
            <person name="Garcia R."/>
            <person name="Popoff A."/>
            <person name="Bader C.D."/>
            <person name="Loehr J."/>
            <person name="Walesch S."/>
            <person name="Walt C."/>
            <person name="Boldt J."/>
            <person name="Bunk B."/>
            <person name="Haeckl F.J.F.P.J."/>
            <person name="Gunesch A.P."/>
            <person name="Birkelbach J."/>
            <person name="Nuebel U."/>
            <person name="Pietschmann T."/>
            <person name="Bach T."/>
            <person name="Mueller R."/>
        </authorList>
    </citation>
    <scope>NUCLEOTIDE SEQUENCE [LARGE SCALE GENOMIC DNA]</scope>
    <source>
        <strain evidence="2 3">MSr12523</strain>
    </source>
</reference>
<dbReference type="RefSeq" id="WP_394845829.1">
    <property type="nucleotide sequence ID" value="NZ_CP089982.1"/>
</dbReference>
<feature type="compositionally biased region" description="Polar residues" evidence="1">
    <location>
        <begin position="309"/>
        <end position="320"/>
    </location>
</feature>
<name>A0ABZ2K954_9BACT</name>
<evidence type="ECO:0000313" key="3">
    <source>
        <dbReference type="Proteomes" id="UP001379533"/>
    </source>
</evidence>
<feature type="region of interest" description="Disordered" evidence="1">
    <location>
        <begin position="1"/>
        <end position="20"/>
    </location>
</feature>
<proteinExistence type="predicted"/>
<dbReference type="SUPFAM" id="SSF56935">
    <property type="entry name" value="Porins"/>
    <property type="match status" value="1"/>
</dbReference>
<dbReference type="Proteomes" id="UP001379533">
    <property type="component" value="Chromosome"/>
</dbReference>
<dbReference type="EMBL" id="CP089982">
    <property type="protein sequence ID" value="WXA95220.1"/>
    <property type="molecule type" value="Genomic_DNA"/>
</dbReference>
<evidence type="ECO:0000313" key="2">
    <source>
        <dbReference type="EMBL" id="WXA95220.1"/>
    </source>
</evidence>
<protein>
    <recommendedName>
        <fullName evidence="4">Transporter</fullName>
    </recommendedName>
</protein>
<organism evidence="2 3">
    <name type="scientific">Pendulispora brunnea</name>
    <dbReference type="NCBI Taxonomy" id="2905690"/>
    <lineage>
        <taxon>Bacteria</taxon>
        <taxon>Pseudomonadati</taxon>
        <taxon>Myxococcota</taxon>
        <taxon>Myxococcia</taxon>
        <taxon>Myxococcales</taxon>
        <taxon>Sorangiineae</taxon>
        <taxon>Pendulisporaceae</taxon>
        <taxon>Pendulispora</taxon>
    </lineage>
</organism>
<keyword evidence="3" id="KW-1185">Reference proteome</keyword>
<feature type="region of interest" description="Disordered" evidence="1">
    <location>
        <begin position="299"/>
        <end position="320"/>
    </location>
</feature>
<dbReference type="Gene3D" id="2.40.160.60">
    <property type="entry name" value="Outer membrane protein transport protein (OMPP1/FadL/TodX)"/>
    <property type="match status" value="1"/>
</dbReference>
<evidence type="ECO:0000256" key="1">
    <source>
        <dbReference type="SAM" id="MobiDB-lite"/>
    </source>
</evidence>